<feature type="compositionally biased region" description="Basic and acidic residues" evidence="7">
    <location>
        <begin position="1098"/>
        <end position="1121"/>
    </location>
</feature>
<protein>
    <recommendedName>
        <fullName evidence="3">HECT-type E3 ubiquitin transferase</fullName>
        <ecNumber evidence="3">2.3.2.26</ecNumber>
    </recommendedName>
</protein>
<dbReference type="SUPFAM" id="SSF56204">
    <property type="entry name" value="Hect, E3 ligase catalytic domain"/>
    <property type="match status" value="1"/>
</dbReference>
<feature type="region of interest" description="Disordered" evidence="7">
    <location>
        <begin position="988"/>
        <end position="1046"/>
    </location>
</feature>
<dbReference type="InterPro" id="IPR057948">
    <property type="entry name" value="TPR_TRIP12_N"/>
</dbReference>
<keyword evidence="4" id="KW-0808">Transferase</keyword>
<comment type="caution">
    <text evidence="9">The sequence shown here is derived from an EMBL/GenBank/DDBJ whole genome shotgun (WGS) entry which is preliminary data.</text>
</comment>
<dbReference type="InterPro" id="IPR035983">
    <property type="entry name" value="Hect_E3_ubiquitin_ligase"/>
</dbReference>
<dbReference type="Pfam" id="PF25579">
    <property type="entry name" value="TPR_TRIP12_N"/>
    <property type="match status" value="1"/>
</dbReference>
<dbReference type="OrthoDB" id="423283at2759"/>
<reference evidence="9 10" key="1">
    <citation type="submission" date="2016-07" db="EMBL/GenBank/DDBJ databases">
        <title>Pervasive Adenine N6-methylation of Active Genes in Fungi.</title>
        <authorList>
            <consortium name="DOE Joint Genome Institute"/>
            <person name="Mondo S.J."/>
            <person name="Dannebaum R.O."/>
            <person name="Kuo R.C."/>
            <person name="Labutti K."/>
            <person name="Haridas S."/>
            <person name="Kuo A."/>
            <person name="Salamov A."/>
            <person name="Ahrendt S.R."/>
            <person name="Lipzen A."/>
            <person name="Sullivan W."/>
            <person name="Andreopoulos W.B."/>
            <person name="Clum A."/>
            <person name="Lindquist E."/>
            <person name="Daum C."/>
            <person name="Ramamoorthy G.K."/>
            <person name="Gryganskyi A."/>
            <person name="Culley D."/>
            <person name="Magnuson J.K."/>
            <person name="James T.Y."/>
            <person name="O'Malley M.A."/>
            <person name="Stajich J.E."/>
            <person name="Spatafora J.W."/>
            <person name="Visel A."/>
            <person name="Grigoriev I.V."/>
        </authorList>
    </citation>
    <scope>NUCLEOTIDE SEQUENCE [LARGE SCALE GENOMIC DNA]</scope>
    <source>
        <strain evidence="9 10">ATCC 12442</strain>
    </source>
</reference>
<evidence type="ECO:0000256" key="3">
    <source>
        <dbReference type="ARBA" id="ARBA00012485"/>
    </source>
</evidence>
<proteinExistence type="inferred from homology"/>
<dbReference type="EMBL" id="MCFD01000002">
    <property type="protein sequence ID" value="ORX72817.1"/>
    <property type="molecule type" value="Genomic_DNA"/>
</dbReference>
<evidence type="ECO:0000256" key="7">
    <source>
        <dbReference type="SAM" id="MobiDB-lite"/>
    </source>
</evidence>
<evidence type="ECO:0000256" key="5">
    <source>
        <dbReference type="ARBA" id="ARBA00022786"/>
    </source>
</evidence>
<dbReference type="PANTHER" id="PTHR45670">
    <property type="entry name" value="E3 UBIQUITIN-PROTEIN LIGASE TRIP12"/>
    <property type="match status" value="1"/>
</dbReference>
<evidence type="ECO:0000256" key="4">
    <source>
        <dbReference type="ARBA" id="ARBA00022679"/>
    </source>
</evidence>
<dbReference type="InterPro" id="IPR000569">
    <property type="entry name" value="HECT_dom"/>
</dbReference>
<dbReference type="Gene3D" id="1.25.10.10">
    <property type="entry name" value="Leucine-rich Repeat Variant"/>
    <property type="match status" value="1"/>
</dbReference>
<feature type="compositionally biased region" description="Acidic residues" evidence="7">
    <location>
        <begin position="1078"/>
        <end position="1097"/>
    </location>
</feature>
<dbReference type="Gene3D" id="3.90.1750.10">
    <property type="entry name" value="Hect, E3 ligase catalytic domains"/>
    <property type="match status" value="1"/>
</dbReference>
<comment type="similarity">
    <text evidence="2">Belongs to the UPL family. K-HECT subfamily.</text>
</comment>
<feature type="compositionally biased region" description="Polar residues" evidence="7">
    <location>
        <begin position="102"/>
        <end position="119"/>
    </location>
</feature>
<name>A0A1Y1WH46_9FUNG</name>
<dbReference type="EC" id="2.3.2.26" evidence="3"/>
<keyword evidence="5 6" id="KW-0833">Ubl conjugation pathway</keyword>
<dbReference type="GeneID" id="63807866"/>
<dbReference type="SMART" id="SM00119">
    <property type="entry name" value="HECTc"/>
    <property type="match status" value="1"/>
</dbReference>
<dbReference type="Proteomes" id="UP000193922">
    <property type="component" value="Unassembled WGS sequence"/>
</dbReference>
<evidence type="ECO:0000313" key="9">
    <source>
        <dbReference type="EMBL" id="ORX72817.1"/>
    </source>
</evidence>
<dbReference type="GO" id="GO:0043161">
    <property type="term" value="P:proteasome-mediated ubiquitin-dependent protein catabolic process"/>
    <property type="evidence" value="ECO:0007669"/>
    <property type="project" value="TreeGrafter"/>
</dbReference>
<dbReference type="RefSeq" id="XP_040746157.1">
    <property type="nucleotide sequence ID" value="XM_040891218.1"/>
</dbReference>
<evidence type="ECO:0000256" key="1">
    <source>
        <dbReference type="ARBA" id="ARBA00000885"/>
    </source>
</evidence>
<evidence type="ECO:0000256" key="6">
    <source>
        <dbReference type="PROSITE-ProRule" id="PRU00104"/>
    </source>
</evidence>
<feature type="active site" description="Glycyl thioester intermediate" evidence="6">
    <location>
        <position position="1685"/>
    </location>
</feature>
<sequence length="1718" mass="188790">MAAGLASRLLQGHTDPNISTAAAKGKSLEQQASAVDEEPAAAQSHRARISWGRQQKQQTPRKRKEPTVTESAAYRKKLRSASLTADQADSTSAHPKTESAEPKQQSMSGLSTPNRQAKGTGSPARTPHGHFIFAHGGSDSPLPPLIEVAGDDSPARVPLAMLSSLSRSGISVEAFGNGDDDDDASLHSDAELGIEMDEDEDEDDDGIFMMAMITAMTMKMTTDTAREATKMTTAEKIRDDDVASRFAEMLAGRAISGMGNAQRFRPLVATLKRYDDPTEQLVALQEMAELLSISTEESLIGLNLGELCQVLVNLLKGADGDYGELTGFIPGNPDIMLLACRCLSNLLEALPYAGTILVRFGVVQVLCSKLMEIEYIDLAEQALSTLERISREFPANVCEAGGMSACLMFLDFFATSTQRTALSCAANCARGITSESFPQACEAMPVLERTVVFSDQKIAESSCVALLHLLVSADLLKVAVDCVQPDNTATASTPTTLLLQMLTITVYSSRERMAQLLDLDIIPVLEQILISKCIGHSANQSGPGQPQPQQQASSASVTRVPDQAWEALRLLVAILPRLPSTIAGLTRAEELIKGMPIETSDAGSDAKQLERLRAIEARPKVIKQLQLSLVPTMANIFLSTMNTAARYRSLLVILKIVFFLNTDLLHATLKGVSVSTFVANIISSPEYPLLSGISLLLIRLLLAKLPDVYAQRFIREGVADELGELASFARTVMERAEPSDKGNKEEGCDKDDDKVDLTCLAYGFKILNVHIPNSSRINPTANSDAQALHGQLHAVEPPVAAGSDGSVLTRLRRISQQLASQGDGPMSGSIEELAACLESPDSVTCYELMQSGIIDSLLGIISRKEASHDETSQLIACLLRAKDDAVSAFVILLSRLHEALNLTEDIHIQEAYQTPSDETRSAAHMLTKQLRFKVVPADDQSPLAREITATMSRIRQSFQNITVSVHAIATFSVLEAYLRPRIALSIGQNRRRRRHRRHSQQPNPDQDHSTSAASKKEEGSDSSPAPTASAARAAASSGKSRSEGLNRDHVRMLQMIAQSSGIDLRASDLFDRLGADMSGDDEDFTSDSESDGDDEKDQDMSDGRDGGDKEMAEDTSDGGKKAQDWHIVIKLKCEDEERVVSSSENIFRVVSKMCQHSESLRTANPWIQVFTLQFHIDIAEQRVQLASPDPPQLDEMLGKQSAVIIELIKQLHEHLPQAVRILHQKRLITEDSELFINRKIAAKVTRQLDDPLHVVCGAIPRWCHQLVHYIPFLVPFETRLAYLQATSFGYSRNISRWQTLAQPVPPTFRSLLVRIQRQKVRISRHRMLESALKVMELYGTAKTILEVEYFDEVGTGLGPTLEFYATVSRTLRDKSLELWRDPTGWACSHEQSIPTVPATLPAAEKTDESGKVLSPTERAIQLFKFMGHFVAKGLIDGRNLDLPLHEEFWAATGLSWSWAQLEHVDPAQTRSLQYLQQFVDQRTEIYQREDLTADQKMTEAEAIRDPKTDASVDDLSLDFTLPGYPDIELREGGSSIPVTINNLPAYIDQVAQWTLGKGIQRQVHAFCDGFDKIFPVRDLSIFAPGELSRLVGPSSDSEDWGMATLLGAVKADHGFSLASPAVKMFLDFMESLDSTGRRRFLRFVTGSPQLPFGGFRALHPPLTLVHKPHEAPLTPDDYLPSVMTCANYIKLPNYSTPEILAERWSRAVTEGQQSFHLS</sequence>
<dbReference type="Pfam" id="PF00632">
    <property type="entry name" value="HECT"/>
    <property type="match status" value="1"/>
</dbReference>
<dbReference type="GO" id="GO:0016607">
    <property type="term" value="C:nuclear speck"/>
    <property type="evidence" value="ECO:0007669"/>
    <property type="project" value="TreeGrafter"/>
</dbReference>
<feature type="region of interest" description="Disordered" evidence="7">
    <location>
        <begin position="1"/>
        <end position="128"/>
    </location>
</feature>
<dbReference type="InterPro" id="IPR016024">
    <property type="entry name" value="ARM-type_fold"/>
</dbReference>
<dbReference type="STRING" id="61395.A0A1Y1WH46"/>
<feature type="compositionally biased region" description="Basic residues" evidence="7">
    <location>
        <begin position="989"/>
        <end position="999"/>
    </location>
</feature>
<gene>
    <name evidence="9" type="ORF">DL89DRAFT_320577</name>
</gene>
<accession>A0A1Y1WH46</accession>
<feature type="domain" description="HECT" evidence="8">
    <location>
        <begin position="1358"/>
        <end position="1718"/>
    </location>
</feature>
<evidence type="ECO:0000256" key="2">
    <source>
        <dbReference type="ARBA" id="ARBA00006331"/>
    </source>
</evidence>
<dbReference type="SUPFAM" id="SSF48371">
    <property type="entry name" value="ARM repeat"/>
    <property type="match status" value="1"/>
</dbReference>
<evidence type="ECO:0000259" key="8">
    <source>
        <dbReference type="PROSITE" id="PS50237"/>
    </source>
</evidence>
<dbReference type="PROSITE" id="PS50237">
    <property type="entry name" value="HECT"/>
    <property type="match status" value="1"/>
</dbReference>
<feature type="compositionally biased region" description="Polar residues" evidence="7">
    <location>
        <begin position="81"/>
        <end position="94"/>
    </location>
</feature>
<dbReference type="PANTHER" id="PTHR45670:SF1">
    <property type="entry name" value="E3 UBIQUITIN-PROTEIN LIGASE HECTD1"/>
    <property type="match status" value="1"/>
</dbReference>
<organism evidence="9 10">
    <name type="scientific">Linderina pennispora</name>
    <dbReference type="NCBI Taxonomy" id="61395"/>
    <lineage>
        <taxon>Eukaryota</taxon>
        <taxon>Fungi</taxon>
        <taxon>Fungi incertae sedis</taxon>
        <taxon>Zoopagomycota</taxon>
        <taxon>Kickxellomycotina</taxon>
        <taxon>Kickxellomycetes</taxon>
        <taxon>Kickxellales</taxon>
        <taxon>Kickxellaceae</taxon>
        <taxon>Linderina</taxon>
    </lineage>
</organism>
<dbReference type="Gene3D" id="3.30.2410.10">
    <property type="entry name" value="Hect, E3 ligase catalytic domain"/>
    <property type="match status" value="1"/>
</dbReference>
<dbReference type="InterPro" id="IPR011989">
    <property type="entry name" value="ARM-like"/>
</dbReference>
<evidence type="ECO:0000313" key="10">
    <source>
        <dbReference type="Proteomes" id="UP000193922"/>
    </source>
</evidence>
<dbReference type="GO" id="GO:0061630">
    <property type="term" value="F:ubiquitin protein ligase activity"/>
    <property type="evidence" value="ECO:0007669"/>
    <property type="project" value="UniProtKB-EC"/>
</dbReference>
<keyword evidence="10" id="KW-1185">Reference proteome</keyword>
<comment type="catalytic activity">
    <reaction evidence="1">
        <text>S-ubiquitinyl-[E2 ubiquitin-conjugating enzyme]-L-cysteine + [acceptor protein]-L-lysine = [E2 ubiquitin-conjugating enzyme]-L-cysteine + N(6)-ubiquitinyl-[acceptor protein]-L-lysine.</text>
        <dbReference type="EC" id="2.3.2.26"/>
    </reaction>
</comment>
<feature type="compositionally biased region" description="Polar residues" evidence="7">
    <location>
        <begin position="1000"/>
        <end position="1013"/>
    </location>
</feature>
<dbReference type="GO" id="GO:0000209">
    <property type="term" value="P:protein polyubiquitination"/>
    <property type="evidence" value="ECO:0007669"/>
    <property type="project" value="TreeGrafter"/>
</dbReference>
<dbReference type="InterPro" id="IPR045322">
    <property type="entry name" value="HECTD1/TRIP12-like"/>
</dbReference>
<feature type="compositionally biased region" description="Low complexity" evidence="7">
    <location>
        <begin position="1021"/>
        <end position="1039"/>
    </location>
</feature>
<feature type="region of interest" description="Disordered" evidence="7">
    <location>
        <begin position="1075"/>
        <end position="1121"/>
    </location>
</feature>